<dbReference type="EMBL" id="CAJPEX010001101">
    <property type="protein sequence ID" value="CAG0918226.1"/>
    <property type="molecule type" value="Genomic_DNA"/>
</dbReference>
<name>A0A7R9BP53_9CRUS</name>
<gene>
    <name evidence="2" type="ORF">NMOB1V02_LOCUS5788</name>
</gene>
<dbReference type="Proteomes" id="UP000678499">
    <property type="component" value="Unassembled WGS sequence"/>
</dbReference>
<feature type="region of interest" description="Disordered" evidence="1">
    <location>
        <begin position="1"/>
        <end position="27"/>
    </location>
</feature>
<dbReference type="AlphaFoldDB" id="A0A7R9BP53"/>
<evidence type="ECO:0000256" key="1">
    <source>
        <dbReference type="SAM" id="MobiDB-lite"/>
    </source>
</evidence>
<proteinExistence type="predicted"/>
<evidence type="ECO:0000313" key="2">
    <source>
        <dbReference type="EMBL" id="CAD7278074.1"/>
    </source>
</evidence>
<feature type="compositionally biased region" description="Basic and acidic residues" evidence="1">
    <location>
        <begin position="115"/>
        <end position="130"/>
    </location>
</feature>
<evidence type="ECO:0000313" key="3">
    <source>
        <dbReference type="Proteomes" id="UP000678499"/>
    </source>
</evidence>
<organism evidence="2">
    <name type="scientific">Notodromas monacha</name>
    <dbReference type="NCBI Taxonomy" id="399045"/>
    <lineage>
        <taxon>Eukaryota</taxon>
        <taxon>Metazoa</taxon>
        <taxon>Ecdysozoa</taxon>
        <taxon>Arthropoda</taxon>
        <taxon>Crustacea</taxon>
        <taxon>Oligostraca</taxon>
        <taxon>Ostracoda</taxon>
        <taxon>Podocopa</taxon>
        <taxon>Podocopida</taxon>
        <taxon>Cypridocopina</taxon>
        <taxon>Cypridoidea</taxon>
        <taxon>Cyprididae</taxon>
        <taxon>Notodromas</taxon>
    </lineage>
</organism>
<dbReference type="EMBL" id="OA883138">
    <property type="protein sequence ID" value="CAD7278074.1"/>
    <property type="molecule type" value="Genomic_DNA"/>
</dbReference>
<protein>
    <submittedName>
        <fullName evidence="2">Uncharacterized protein</fullName>
    </submittedName>
</protein>
<reference evidence="2" key="1">
    <citation type="submission" date="2020-11" db="EMBL/GenBank/DDBJ databases">
        <authorList>
            <person name="Tran Van P."/>
        </authorList>
    </citation>
    <scope>NUCLEOTIDE SEQUENCE</scope>
</reference>
<feature type="compositionally biased region" description="Basic residues" evidence="1">
    <location>
        <begin position="131"/>
        <end position="143"/>
    </location>
</feature>
<accession>A0A7R9BP53</accession>
<feature type="region of interest" description="Disordered" evidence="1">
    <location>
        <begin position="109"/>
        <end position="143"/>
    </location>
</feature>
<sequence length="253" mass="28623">MIALPLLPPQKMASPPPRHSSSSSLPGPSVDCRSLCSHVAALASSRCHHLVNPSADCLSRFETSLGTRDSSSIVADPSTLSDNNRLSWEPTMRGYPSRVYVLCKGPRRRRQSAPFRHEPPRLMRERDRRRSGGAKGLVGHRHGPRCDDHRRRWRLLLLLQLGRRRLTRPRVQVVPRQVQRQTRQVEFTLGPTTVLEEAARVQALVLRERLRSRVASLEAGLLVAHVRFSTAQLDEEQFYARISKFDAVKPSIS</sequence>
<keyword evidence="3" id="KW-1185">Reference proteome</keyword>